<dbReference type="Gene3D" id="3.30.160.60">
    <property type="entry name" value="Classic Zinc Finger"/>
    <property type="match status" value="1"/>
</dbReference>
<evidence type="ECO:0000313" key="4">
    <source>
        <dbReference type="EMBL" id="CAG2232717.1"/>
    </source>
</evidence>
<dbReference type="Gene3D" id="2.130.10.10">
    <property type="entry name" value="YVTN repeat-like/Quinoprotein amine dehydrogenase"/>
    <property type="match status" value="1"/>
</dbReference>
<protein>
    <recommendedName>
        <fullName evidence="3">B box-type domain-containing protein</fullName>
    </recommendedName>
</protein>
<gene>
    <name evidence="4" type="ORF">MEDL_45414</name>
</gene>
<evidence type="ECO:0000256" key="2">
    <source>
        <dbReference type="SAM" id="Coils"/>
    </source>
</evidence>
<dbReference type="InterPro" id="IPR015943">
    <property type="entry name" value="WD40/YVTN_repeat-like_dom_sf"/>
</dbReference>
<keyword evidence="1" id="KW-0863">Zinc-finger</keyword>
<dbReference type="SUPFAM" id="SSF101898">
    <property type="entry name" value="NHL repeat"/>
    <property type="match status" value="1"/>
</dbReference>
<reference evidence="4" key="1">
    <citation type="submission" date="2021-03" db="EMBL/GenBank/DDBJ databases">
        <authorList>
            <person name="Bekaert M."/>
        </authorList>
    </citation>
    <scope>NUCLEOTIDE SEQUENCE</scope>
</reference>
<evidence type="ECO:0000259" key="3">
    <source>
        <dbReference type="PROSITE" id="PS50119"/>
    </source>
</evidence>
<dbReference type="OrthoDB" id="6094186at2759"/>
<organism evidence="4 5">
    <name type="scientific">Mytilus edulis</name>
    <name type="common">Blue mussel</name>
    <dbReference type="NCBI Taxonomy" id="6550"/>
    <lineage>
        <taxon>Eukaryota</taxon>
        <taxon>Metazoa</taxon>
        <taxon>Spiralia</taxon>
        <taxon>Lophotrochozoa</taxon>
        <taxon>Mollusca</taxon>
        <taxon>Bivalvia</taxon>
        <taxon>Autobranchia</taxon>
        <taxon>Pteriomorphia</taxon>
        <taxon>Mytilida</taxon>
        <taxon>Mytiloidea</taxon>
        <taxon>Mytilidae</taxon>
        <taxon>Mytilinae</taxon>
        <taxon>Mytilus</taxon>
    </lineage>
</organism>
<dbReference type="PROSITE" id="PS50119">
    <property type="entry name" value="ZF_BBOX"/>
    <property type="match status" value="1"/>
</dbReference>
<sequence>MMASSEPSCAVCEFQHVLKSASTWCSDCDEGLCIDCSKHHGISKATRKHVTIPISEYKTLPTYITNIKQTCSTHDEKYLIYCNEHECACCSKCIVERHTKCQNISNLDDVVKNTKTSNAFLEIHESVNEVAENIKRIRQDKNNNLKTLSEQRKQIERDVQQVRLNINRHLDKLQEDFILELYEIEKRENKKINQLMKALDEHESKVAEHQKNIANIKQHASDLQTFLALKQIESDVDKNCQFIDSITESNVLNRVEIKFNINTSLSDITNSVFEFGKVSIDNSNSSVNIVKKKQQQAQLILPKVSPIMPIENIQVKLEQTIKTESSYVRGCCILPDSRFVFAYPEFDKVTVVKQDGTVDFSLNVTAASGIAYNNKDNTIAISSCWGSRGKQITIIDLFKRKVKKTFSPGGQTDGIAVTNNNCLYHLKNKAVRAMDLTDESIRDITTENMDTEINITISGHKLYYSSYKYHTVVCCDMQGAKQWTFKNEIVLKNPLGISTDNAGNVYVVGFQSNNVVVISPDGQTHRELLTERDGLDSPWSINFRKETNQLLVEISMRMRFCITYLVIKPLQYYILMQY</sequence>
<dbReference type="InterPro" id="IPR000315">
    <property type="entry name" value="Znf_B-box"/>
</dbReference>
<proteinExistence type="predicted"/>
<dbReference type="EMBL" id="CAJPWZ010002188">
    <property type="protein sequence ID" value="CAG2232717.1"/>
    <property type="molecule type" value="Genomic_DNA"/>
</dbReference>
<keyword evidence="1" id="KW-0479">Metal-binding</keyword>
<comment type="caution">
    <text evidence="4">The sequence shown here is derived from an EMBL/GenBank/DDBJ whole genome shotgun (WGS) entry which is preliminary data.</text>
</comment>
<dbReference type="PANTHER" id="PTHR25462">
    <property type="entry name" value="BONUS, ISOFORM C-RELATED"/>
    <property type="match status" value="1"/>
</dbReference>
<dbReference type="AlphaFoldDB" id="A0A8S3TGQ4"/>
<evidence type="ECO:0000256" key="1">
    <source>
        <dbReference type="PROSITE-ProRule" id="PRU00024"/>
    </source>
</evidence>
<name>A0A8S3TGQ4_MYTED</name>
<feature type="coiled-coil region" evidence="2">
    <location>
        <begin position="131"/>
        <end position="219"/>
    </location>
</feature>
<keyword evidence="1" id="KW-0862">Zinc</keyword>
<keyword evidence="5" id="KW-1185">Reference proteome</keyword>
<dbReference type="PANTHER" id="PTHR25462:SF296">
    <property type="entry name" value="MEIOTIC P26, ISOFORM F"/>
    <property type="match status" value="1"/>
</dbReference>
<dbReference type="GO" id="GO:0008270">
    <property type="term" value="F:zinc ion binding"/>
    <property type="evidence" value="ECO:0007669"/>
    <property type="project" value="UniProtKB-KW"/>
</dbReference>
<dbReference type="InterPro" id="IPR047153">
    <property type="entry name" value="TRIM45/56/19-like"/>
</dbReference>
<evidence type="ECO:0000313" key="5">
    <source>
        <dbReference type="Proteomes" id="UP000683360"/>
    </source>
</evidence>
<dbReference type="Gene3D" id="2.40.10.500">
    <property type="match status" value="1"/>
</dbReference>
<keyword evidence="2" id="KW-0175">Coiled coil</keyword>
<dbReference type="Proteomes" id="UP000683360">
    <property type="component" value="Unassembled WGS sequence"/>
</dbReference>
<feature type="domain" description="B box-type" evidence="3">
    <location>
        <begin position="7"/>
        <end position="54"/>
    </location>
</feature>
<dbReference type="CDD" id="cd19757">
    <property type="entry name" value="Bbox1"/>
    <property type="match status" value="1"/>
</dbReference>
<accession>A0A8S3TGQ4</accession>